<protein>
    <recommendedName>
        <fullName evidence="4">Lipocalin-like domain-containing protein</fullName>
    </recommendedName>
</protein>
<evidence type="ECO:0000313" key="2">
    <source>
        <dbReference type="EMBL" id="VGO15689.1"/>
    </source>
</evidence>
<organism evidence="2 3">
    <name type="scientific">Pontiella desulfatans</name>
    <dbReference type="NCBI Taxonomy" id="2750659"/>
    <lineage>
        <taxon>Bacteria</taxon>
        <taxon>Pseudomonadati</taxon>
        <taxon>Kiritimatiellota</taxon>
        <taxon>Kiritimatiellia</taxon>
        <taxon>Kiritimatiellales</taxon>
        <taxon>Pontiellaceae</taxon>
        <taxon>Pontiella</taxon>
    </lineage>
</organism>
<dbReference type="RefSeq" id="WP_136081235.1">
    <property type="nucleotide sequence ID" value="NZ_CAAHFG010000002.1"/>
</dbReference>
<proteinExistence type="predicted"/>
<evidence type="ECO:0000256" key="1">
    <source>
        <dbReference type="SAM" id="MobiDB-lite"/>
    </source>
</evidence>
<name>A0A6C2U764_PONDE</name>
<dbReference type="EMBL" id="CAAHFG010000002">
    <property type="protein sequence ID" value="VGO15689.1"/>
    <property type="molecule type" value="Genomic_DNA"/>
</dbReference>
<dbReference type="Proteomes" id="UP000366872">
    <property type="component" value="Unassembled WGS sequence"/>
</dbReference>
<feature type="compositionally biased region" description="Low complexity" evidence="1">
    <location>
        <begin position="107"/>
        <end position="123"/>
    </location>
</feature>
<keyword evidence="3" id="KW-1185">Reference proteome</keyword>
<gene>
    <name evidence="2" type="ORF">PDESU_04274</name>
</gene>
<evidence type="ECO:0000313" key="3">
    <source>
        <dbReference type="Proteomes" id="UP000366872"/>
    </source>
</evidence>
<accession>A0A6C2U764</accession>
<evidence type="ECO:0008006" key="4">
    <source>
        <dbReference type="Google" id="ProtNLM"/>
    </source>
</evidence>
<dbReference type="AlphaFoldDB" id="A0A6C2U764"/>
<feature type="region of interest" description="Disordered" evidence="1">
    <location>
        <begin position="103"/>
        <end position="123"/>
    </location>
</feature>
<sequence length="123" mass="12917">MNRKAVVIMTIFTCIAMTLTGCNDDDGGKAPTVDVTGIWEGQVSGGNEIMLDLVQIDGKVTGAAYGGGESGQVSGTVEESKFRFKIEWRVSGLTTSAEAYVDGDRMTGTGTEDGYTGTFSATR</sequence>
<dbReference type="PROSITE" id="PS51257">
    <property type="entry name" value="PROKAR_LIPOPROTEIN"/>
    <property type="match status" value="1"/>
</dbReference>
<reference evidence="2 3" key="1">
    <citation type="submission" date="2019-04" db="EMBL/GenBank/DDBJ databases">
        <authorList>
            <person name="Van Vliet M D."/>
        </authorList>
    </citation>
    <scope>NUCLEOTIDE SEQUENCE [LARGE SCALE GENOMIC DNA]</scope>
    <source>
        <strain evidence="2 3">F1</strain>
    </source>
</reference>